<dbReference type="AlphaFoldDB" id="W2KMX2"/>
<proteinExistence type="predicted"/>
<dbReference type="EMBL" id="KI681223">
    <property type="protein sequence ID" value="ETL86528.1"/>
    <property type="molecule type" value="Genomic_DNA"/>
</dbReference>
<accession>W2KMX2</accession>
<dbReference type="Proteomes" id="UP000054423">
    <property type="component" value="Unassembled WGS sequence"/>
</dbReference>
<reference evidence="1" key="1">
    <citation type="submission" date="2013-11" db="EMBL/GenBank/DDBJ databases">
        <title>The Genome Sequence of Phytophthora parasitica CHvinca01.</title>
        <authorList>
            <consortium name="The Broad Institute Genomics Platform"/>
            <person name="Russ C."/>
            <person name="Tyler B."/>
            <person name="Panabieres F."/>
            <person name="Shan W."/>
            <person name="Tripathy S."/>
            <person name="Grunwald N."/>
            <person name="Machado M."/>
            <person name="Johnson C.S."/>
            <person name="Arredondo F."/>
            <person name="Hong C."/>
            <person name="Coffey M."/>
            <person name="Young S.K."/>
            <person name="Zeng Q."/>
            <person name="Gargeya S."/>
            <person name="Fitzgerald M."/>
            <person name="Abouelleil A."/>
            <person name="Alvarado L."/>
            <person name="Chapman S.B."/>
            <person name="Gainer-Dewar J."/>
            <person name="Goldberg J."/>
            <person name="Griggs A."/>
            <person name="Gujja S."/>
            <person name="Hansen M."/>
            <person name="Howarth C."/>
            <person name="Imamovic A."/>
            <person name="Ireland A."/>
            <person name="Larimer J."/>
            <person name="McCowan C."/>
            <person name="Murphy C."/>
            <person name="Pearson M."/>
            <person name="Poon T.W."/>
            <person name="Priest M."/>
            <person name="Roberts A."/>
            <person name="Saif S."/>
            <person name="Shea T."/>
            <person name="Sykes S."/>
            <person name="Wortman J."/>
            <person name="Nusbaum C."/>
            <person name="Birren B."/>
        </authorList>
    </citation>
    <scope>NUCLEOTIDE SEQUENCE [LARGE SCALE GENOMIC DNA]</scope>
    <source>
        <strain evidence="1">CHvinca01</strain>
    </source>
</reference>
<sequence>MCALCDVCCASCAVGSHGRCHALCVSCAVNYMRCVRLKARYDLQMCVCYEVPFRKITGVKEPFLYTRRLTSGITRSGYQSDLSGVFNTL</sequence>
<organism evidence="1">
    <name type="scientific">Phytophthora nicotianae</name>
    <name type="common">Potato buckeye rot agent</name>
    <name type="synonym">Phytophthora parasitica</name>
    <dbReference type="NCBI Taxonomy" id="4792"/>
    <lineage>
        <taxon>Eukaryota</taxon>
        <taxon>Sar</taxon>
        <taxon>Stramenopiles</taxon>
        <taxon>Oomycota</taxon>
        <taxon>Peronosporomycetes</taxon>
        <taxon>Peronosporales</taxon>
        <taxon>Peronosporaceae</taxon>
        <taxon>Phytophthora</taxon>
    </lineage>
</organism>
<protein>
    <submittedName>
        <fullName evidence="1">Uncharacterized protein</fullName>
    </submittedName>
</protein>
<gene>
    <name evidence="1" type="ORF">L917_14039</name>
</gene>
<name>W2KMX2_PHYNI</name>
<evidence type="ECO:0000313" key="1">
    <source>
        <dbReference type="EMBL" id="ETL86528.1"/>
    </source>
</evidence>